<dbReference type="Proteomes" id="UP001056336">
    <property type="component" value="Chromosome"/>
</dbReference>
<dbReference type="InterPro" id="IPR036412">
    <property type="entry name" value="HAD-like_sf"/>
</dbReference>
<organism evidence="1 2">
    <name type="scientific">Jatrophihabitans telluris</name>
    <dbReference type="NCBI Taxonomy" id="2038343"/>
    <lineage>
        <taxon>Bacteria</taxon>
        <taxon>Bacillati</taxon>
        <taxon>Actinomycetota</taxon>
        <taxon>Actinomycetes</taxon>
        <taxon>Jatrophihabitantales</taxon>
        <taxon>Jatrophihabitantaceae</taxon>
        <taxon>Jatrophihabitans</taxon>
    </lineage>
</organism>
<dbReference type="EMBL" id="CP097332">
    <property type="protein sequence ID" value="UQX90264.1"/>
    <property type="molecule type" value="Genomic_DNA"/>
</dbReference>
<dbReference type="RefSeq" id="WP_249774160.1">
    <property type="nucleotide sequence ID" value="NZ_CP097332.1"/>
</dbReference>
<keyword evidence="2" id="KW-1185">Reference proteome</keyword>
<dbReference type="SUPFAM" id="SSF56784">
    <property type="entry name" value="HAD-like"/>
    <property type="match status" value="1"/>
</dbReference>
<name>A0ABY4R731_9ACTN</name>
<dbReference type="InterPro" id="IPR023214">
    <property type="entry name" value="HAD_sf"/>
</dbReference>
<sequence>MTVLVASDLDRTLIYSKGALALSSKKHATLVCVERDNGVEAAFMTAAAATALQQLTRTAVLMPVTTRIPKQLDRVVLPGGRPRFAVAANGGFLFVDGALDRTWSRTVSASLAQVASLHEVWTHVAAACDADWTVKLRNADGMFCYAVVHRAAMPAGFLAEISAWADSRGWSTSLQGRKLYWVPKTLTKAAATLEVARRIDAETVLAAGDSLLDIDLLEAADRGIRPAHGELFDAGWSAPHVVGTESAGVRAGEEICRWFAEQVAASAS</sequence>
<accession>A0ABY4R731</accession>
<dbReference type="Gene3D" id="3.40.50.1000">
    <property type="entry name" value="HAD superfamily/HAD-like"/>
    <property type="match status" value="1"/>
</dbReference>
<proteinExistence type="predicted"/>
<protein>
    <submittedName>
        <fullName evidence="1">HAD family hydrolase</fullName>
    </submittedName>
</protein>
<evidence type="ECO:0000313" key="2">
    <source>
        <dbReference type="Proteomes" id="UP001056336"/>
    </source>
</evidence>
<gene>
    <name evidence="1" type="ORF">M6D93_09750</name>
</gene>
<evidence type="ECO:0000313" key="1">
    <source>
        <dbReference type="EMBL" id="UQX90264.1"/>
    </source>
</evidence>
<dbReference type="PIRSF" id="PIRSF030802">
    <property type="entry name" value="UCP030802"/>
    <property type="match status" value="1"/>
</dbReference>
<reference evidence="1" key="1">
    <citation type="journal article" date="2018" name="Int. J. Syst. Evol. Microbiol.">
        <title>Jatrophihabitans telluris sp. nov., isolated from sediment soil of lava forest wetlands and the emended description of the genus Jatrophihabitans.</title>
        <authorList>
            <person name="Lee K.C."/>
            <person name="Suh M.K."/>
            <person name="Eom M.K."/>
            <person name="Kim K.K."/>
            <person name="Kim J.S."/>
            <person name="Kim D.S."/>
            <person name="Ko S.H."/>
            <person name="Shin Y.K."/>
            <person name="Lee J.S."/>
        </authorList>
    </citation>
    <scope>NUCLEOTIDE SEQUENCE</scope>
    <source>
        <strain evidence="1">N237</strain>
    </source>
</reference>
<dbReference type="InterPro" id="IPR024197">
    <property type="entry name" value="TPP-like"/>
</dbReference>
<reference evidence="1" key="2">
    <citation type="submission" date="2022-05" db="EMBL/GenBank/DDBJ databases">
        <authorList>
            <person name="Kim J.-S."/>
            <person name="Lee K."/>
            <person name="Suh M."/>
            <person name="Eom M."/>
            <person name="Kim J.-S."/>
            <person name="Kim D.-S."/>
            <person name="Ko S.-H."/>
            <person name="Shin Y."/>
            <person name="Lee J.-S."/>
        </authorList>
    </citation>
    <scope>NUCLEOTIDE SEQUENCE</scope>
    <source>
        <strain evidence="1">N237</strain>
    </source>
</reference>
<keyword evidence="1" id="KW-0378">Hydrolase</keyword>
<dbReference type="GO" id="GO:0016787">
    <property type="term" value="F:hydrolase activity"/>
    <property type="evidence" value="ECO:0007669"/>
    <property type="project" value="UniProtKB-KW"/>
</dbReference>